<evidence type="ECO:0000256" key="1">
    <source>
        <dbReference type="SAM" id="Phobius"/>
    </source>
</evidence>
<name>A0ABP4JPQ7_9MICO</name>
<dbReference type="Proteomes" id="UP001501266">
    <property type="component" value="Unassembled WGS sequence"/>
</dbReference>
<feature type="transmembrane region" description="Helical" evidence="1">
    <location>
        <begin position="143"/>
        <end position="161"/>
    </location>
</feature>
<gene>
    <name evidence="2" type="ORF">GCM10009640_21360</name>
</gene>
<dbReference type="EMBL" id="BAAAKK010000005">
    <property type="protein sequence ID" value="GAA1424667.1"/>
    <property type="molecule type" value="Genomic_DNA"/>
</dbReference>
<keyword evidence="1" id="KW-0472">Membrane</keyword>
<feature type="transmembrane region" description="Helical" evidence="1">
    <location>
        <begin position="104"/>
        <end position="123"/>
    </location>
</feature>
<keyword evidence="1" id="KW-0812">Transmembrane</keyword>
<keyword evidence="3" id="KW-1185">Reference proteome</keyword>
<sequence>MGDTWIAERPTMTSTSVASAPAVRTERRLLWSGLLFGAGVAASVVDLMVFHLLLQWHHFYDLSTLEVALAADGIFHAVAWGMTVAGLFLLADARRRDGVRWSRWWGAVLVGLGAFQLLDAVVFHKLLGIHQVRYDVGLLPYDLAWIGAAVVALLIGLAVLWRSRRST</sequence>
<accession>A0ABP4JPQ7</accession>
<comment type="caution">
    <text evidence="2">The sequence shown here is derived from an EMBL/GenBank/DDBJ whole genome shotgun (WGS) entry which is preliminary data.</text>
</comment>
<organism evidence="2 3">
    <name type="scientific">Agrococcus citreus</name>
    <dbReference type="NCBI Taxonomy" id="84643"/>
    <lineage>
        <taxon>Bacteria</taxon>
        <taxon>Bacillati</taxon>
        <taxon>Actinomycetota</taxon>
        <taxon>Actinomycetes</taxon>
        <taxon>Micrococcales</taxon>
        <taxon>Microbacteriaceae</taxon>
        <taxon>Agrococcus</taxon>
    </lineage>
</organism>
<feature type="transmembrane region" description="Helical" evidence="1">
    <location>
        <begin position="74"/>
        <end position="92"/>
    </location>
</feature>
<evidence type="ECO:0000313" key="2">
    <source>
        <dbReference type="EMBL" id="GAA1424667.1"/>
    </source>
</evidence>
<feature type="transmembrane region" description="Helical" evidence="1">
    <location>
        <begin position="29"/>
        <end position="54"/>
    </location>
</feature>
<protein>
    <submittedName>
        <fullName evidence="2">DUF2243 domain-containing protein</fullName>
    </submittedName>
</protein>
<dbReference type="InterPro" id="IPR018719">
    <property type="entry name" value="DUF2243_membrane"/>
</dbReference>
<reference evidence="3" key="1">
    <citation type="journal article" date="2019" name="Int. J. Syst. Evol. Microbiol.">
        <title>The Global Catalogue of Microorganisms (GCM) 10K type strain sequencing project: providing services to taxonomists for standard genome sequencing and annotation.</title>
        <authorList>
            <consortium name="The Broad Institute Genomics Platform"/>
            <consortium name="The Broad Institute Genome Sequencing Center for Infectious Disease"/>
            <person name="Wu L."/>
            <person name="Ma J."/>
        </authorList>
    </citation>
    <scope>NUCLEOTIDE SEQUENCE [LARGE SCALE GENOMIC DNA]</scope>
    <source>
        <strain evidence="3">JCM 12398</strain>
    </source>
</reference>
<evidence type="ECO:0000313" key="3">
    <source>
        <dbReference type="Proteomes" id="UP001501266"/>
    </source>
</evidence>
<proteinExistence type="predicted"/>
<keyword evidence="1" id="KW-1133">Transmembrane helix</keyword>
<dbReference type="Pfam" id="PF10002">
    <property type="entry name" value="DUF2243"/>
    <property type="match status" value="1"/>
</dbReference>